<keyword evidence="2" id="KW-1185">Reference proteome</keyword>
<protein>
    <submittedName>
        <fullName evidence="1">Uncharacterized protein</fullName>
    </submittedName>
</protein>
<gene>
    <name evidence="1" type="ORF">ACFQ08_02395</name>
</gene>
<proteinExistence type="predicted"/>
<reference evidence="2" key="1">
    <citation type="journal article" date="2019" name="Int. J. Syst. Evol. Microbiol.">
        <title>The Global Catalogue of Microorganisms (GCM) 10K type strain sequencing project: providing services to taxonomists for standard genome sequencing and annotation.</title>
        <authorList>
            <consortium name="The Broad Institute Genomics Platform"/>
            <consortium name="The Broad Institute Genome Sequencing Center for Infectious Disease"/>
            <person name="Wu L."/>
            <person name="Ma J."/>
        </authorList>
    </citation>
    <scope>NUCLEOTIDE SEQUENCE [LARGE SCALE GENOMIC DNA]</scope>
    <source>
        <strain evidence="2">CCUG 62974</strain>
    </source>
</reference>
<organism evidence="1 2">
    <name type="scientific">Streptosporangium algeriense</name>
    <dbReference type="NCBI Taxonomy" id="1682748"/>
    <lineage>
        <taxon>Bacteria</taxon>
        <taxon>Bacillati</taxon>
        <taxon>Actinomycetota</taxon>
        <taxon>Actinomycetes</taxon>
        <taxon>Streptosporangiales</taxon>
        <taxon>Streptosporangiaceae</taxon>
        <taxon>Streptosporangium</taxon>
    </lineage>
</organism>
<comment type="caution">
    <text evidence="1">The sequence shown here is derived from an EMBL/GenBank/DDBJ whole genome shotgun (WGS) entry which is preliminary data.</text>
</comment>
<dbReference type="Proteomes" id="UP001597024">
    <property type="component" value="Unassembled WGS sequence"/>
</dbReference>
<accession>A0ABW3DJP2</accession>
<name>A0ABW3DJP2_9ACTN</name>
<feature type="non-terminal residue" evidence="1">
    <location>
        <position position="150"/>
    </location>
</feature>
<sequence length="150" mass="16930">MGKLKDLVSRAGRWLGLGAAAPVLHTAAIEADRFDEIEWREIHDQAPALRDLIDDLLDRYDYTGDLIRDMWTAAYKAAPELRPREQMEPSRLVNHQVMEAMLPEFAELRKETAGDSYAAAMAVLAQAEPLRRMLERTKEAQQAAQRAAEA</sequence>
<evidence type="ECO:0000313" key="2">
    <source>
        <dbReference type="Proteomes" id="UP001597024"/>
    </source>
</evidence>
<evidence type="ECO:0000313" key="1">
    <source>
        <dbReference type="EMBL" id="MFD0883409.1"/>
    </source>
</evidence>
<dbReference type="EMBL" id="JBHTHX010000035">
    <property type="protein sequence ID" value="MFD0883409.1"/>
    <property type="molecule type" value="Genomic_DNA"/>
</dbReference>